<dbReference type="EMBL" id="GL448020">
    <property type="protein sequence ID" value="EFN85580.1"/>
    <property type="molecule type" value="Genomic_DNA"/>
</dbReference>
<dbReference type="InterPro" id="IPR036397">
    <property type="entry name" value="RNaseH_sf"/>
</dbReference>
<accession>E2BFF0</accession>
<dbReference type="GO" id="GO:0003676">
    <property type="term" value="F:nucleic acid binding"/>
    <property type="evidence" value="ECO:0007669"/>
    <property type="project" value="InterPro"/>
</dbReference>
<evidence type="ECO:0008006" key="3">
    <source>
        <dbReference type="Google" id="ProtNLM"/>
    </source>
</evidence>
<dbReference type="AlphaFoldDB" id="E2BFF0"/>
<sequence>RAFFTHDGAPAHFRITIRNFLNATYANRWIGRGDPMPWPARSSDCNPIDFYLWGHIKFLVYTEKYAAMFRNDIIPVICNIFGLNFYTVWFQQDGAPPHFGVQVRQFLNDSFPERWIGKRTPIEWPPRSPDMNPLDFF</sequence>
<dbReference type="STRING" id="610380.E2BFF0"/>
<protein>
    <recommendedName>
        <fullName evidence="3">Transposable element Tc3 transposase</fullName>
    </recommendedName>
</protein>
<reference evidence="1 2" key="1">
    <citation type="journal article" date="2010" name="Science">
        <title>Genomic comparison of the ants Camponotus floridanus and Harpegnathos saltator.</title>
        <authorList>
            <person name="Bonasio R."/>
            <person name="Zhang G."/>
            <person name="Ye C."/>
            <person name="Mutti N.S."/>
            <person name="Fang X."/>
            <person name="Qin N."/>
            <person name="Donahue G."/>
            <person name="Yang P."/>
            <person name="Li Q."/>
            <person name="Li C."/>
            <person name="Zhang P."/>
            <person name="Huang Z."/>
            <person name="Berger S.L."/>
            <person name="Reinberg D."/>
            <person name="Wang J."/>
            <person name="Liebig J."/>
        </authorList>
    </citation>
    <scope>NUCLEOTIDE SEQUENCE [LARGE SCALE GENOMIC DNA]</scope>
    <source>
        <strain evidence="1 2">R22 G/1</strain>
    </source>
</reference>
<feature type="non-terminal residue" evidence="1">
    <location>
        <position position="137"/>
    </location>
</feature>
<name>E2BFF0_HARSA</name>
<keyword evidence="2" id="KW-1185">Reference proteome</keyword>
<dbReference type="PANTHER" id="PTHR47326">
    <property type="entry name" value="TRANSPOSABLE ELEMENT TC3 TRANSPOSASE-LIKE PROTEIN"/>
    <property type="match status" value="1"/>
</dbReference>
<organism evidence="2">
    <name type="scientific">Harpegnathos saltator</name>
    <name type="common">Jerdon's jumping ant</name>
    <dbReference type="NCBI Taxonomy" id="610380"/>
    <lineage>
        <taxon>Eukaryota</taxon>
        <taxon>Metazoa</taxon>
        <taxon>Ecdysozoa</taxon>
        <taxon>Arthropoda</taxon>
        <taxon>Hexapoda</taxon>
        <taxon>Insecta</taxon>
        <taxon>Pterygota</taxon>
        <taxon>Neoptera</taxon>
        <taxon>Endopterygota</taxon>
        <taxon>Hymenoptera</taxon>
        <taxon>Apocrita</taxon>
        <taxon>Aculeata</taxon>
        <taxon>Formicoidea</taxon>
        <taxon>Formicidae</taxon>
        <taxon>Ponerinae</taxon>
        <taxon>Ponerini</taxon>
        <taxon>Harpegnathos</taxon>
    </lineage>
</organism>
<evidence type="ECO:0000313" key="2">
    <source>
        <dbReference type="Proteomes" id="UP000008237"/>
    </source>
</evidence>
<evidence type="ECO:0000313" key="1">
    <source>
        <dbReference type="EMBL" id="EFN85580.1"/>
    </source>
</evidence>
<proteinExistence type="predicted"/>
<feature type="non-terminal residue" evidence="1">
    <location>
        <position position="1"/>
    </location>
</feature>
<dbReference type="InParanoid" id="E2BFF0"/>
<dbReference type="Gene3D" id="3.30.420.10">
    <property type="entry name" value="Ribonuclease H-like superfamily/Ribonuclease H"/>
    <property type="match status" value="2"/>
</dbReference>
<gene>
    <name evidence="1" type="ORF">EAI_11091</name>
</gene>
<dbReference type="Proteomes" id="UP000008237">
    <property type="component" value="Unassembled WGS sequence"/>
</dbReference>
<dbReference type="PANTHER" id="PTHR47326:SF1">
    <property type="entry name" value="HTH PSQ-TYPE DOMAIN-CONTAINING PROTEIN"/>
    <property type="match status" value="1"/>
</dbReference>